<dbReference type="eggNOG" id="ENOG502QV0T">
    <property type="taxonomic scope" value="Eukaryota"/>
</dbReference>
<evidence type="ECO:0000313" key="3">
    <source>
        <dbReference type="Proteomes" id="UP000027135"/>
    </source>
</evidence>
<feature type="region of interest" description="Disordered" evidence="1">
    <location>
        <begin position="1"/>
        <end position="65"/>
    </location>
</feature>
<feature type="region of interest" description="Disordered" evidence="1">
    <location>
        <begin position="138"/>
        <end position="162"/>
    </location>
</feature>
<keyword evidence="3" id="KW-1185">Reference proteome</keyword>
<feature type="compositionally biased region" description="Polar residues" evidence="1">
    <location>
        <begin position="471"/>
        <end position="493"/>
    </location>
</feature>
<gene>
    <name evidence="2" type="ORF">L798_10373</name>
</gene>
<proteinExistence type="predicted"/>
<evidence type="ECO:0000256" key="1">
    <source>
        <dbReference type="SAM" id="MobiDB-lite"/>
    </source>
</evidence>
<dbReference type="Proteomes" id="UP000027135">
    <property type="component" value="Unassembled WGS sequence"/>
</dbReference>
<dbReference type="AlphaFoldDB" id="A0A067QXT4"/>
<feature type="region of interest" description="Disordered" evidence="1">
    <location>
        <begin position="468"/>
        <end position="524"/>
    </location>
</feature>
<protein>
    <submittedName>
        <fullName evidence="2">Uncharacterized protein</fullName>
    </submittedName>
</protein>
<evidence type="ECO:0000313" key="2">
    <source>
        <dbReference type="EMBL" id="KDR15280.1"/>
    </source>
</evidence>
<feature type="compositionally biased region" description="Polar residues" evidence="1">
    <location>
        <begin position="153"/>
        <end position="162"/>
    </location>
</feature>
<feature type="compositionally biased region" description="Low complexity" evidence="1">
    <location>
        <begin position="407"/>
        <end position="437"/>
    </location>
</feature>
<organism evidence="2 3">
    <name type="scientific">Zootermopsis nevadensis</name>
    <name type="common">Dampwood termite</name>
    <dbReference type="NCBI Taxonomy" id="136037"/>
    <lineage>
        <taxon>Eukaryota</taxon>
        <taxon>Metazoa</taxon>
        <taxon>Ecdysozoa</taxon>
        <taxon>Arthropoda</taxon>
        <taxon>Hexapoda</taxon>
        <taxon>Insecta</taxon>
        <taxon>Pterygota</taxon>
        <taxon>Neoptera</taxon>
        <taxon>Polyneoptera</taxon>
        <taxon>Dictyoptera</taxon>
        <taxon>Blattodea</taxon>
        <taxon>Blattoidea</taxon>
        <taxon>Termitoidae</taxon>
        <taxon>Termopsidae</taxon>
        <taxon>Zootermopsis</taxon>
    </lineage>
</organism>
<feature type="region of interest" description="Disordered" evidence="1">
    <location>
        <begin position="199"/>
        <end position="277"/>
    </location>
</feature>
<name>A0A067QXT4_ZOONE</name>
<feature type="compositionally biased region" description="Low complexity" evidence="1">
    <location>
        <begin position="326"/>
        <end position="336"/>
    </location>
</feature>
<feature type="region of interest" description="Disordered" evidence="1">
    <location>
        <begin position="378"/>
        <end position="447"/>
    </location>
</feature>
<dbReference type="EMBL" id="KK852834">
    <property type="protein sequence ID" value="KDR15280.1"/>
    <property type="molecule type" value="Genomic_DNA"/>
</dbReference>
<reference evidence="2 3" key="1">
    <citation type="journal article" date="2014" name="Nat. Commun.">
        <title>Molecular traces of alternative social organization in a termite genome.</title>
        <authorList>
            <person name="Terrapon N."/>
            <person name="Li C."/>
            <person name="Robertson H.M."/>
            <person name="Ji L."/>
            <person name="Meng X."/>
            <person name="Booth W."/>
            <person name="Chen Z."/>
            <person name="Childers C.P."/>
            <person name="Glastad K.M."/>
            <person name="Gokhale K."/>
            <person name="Gowin J."/>
            <person name="Gronenberg W."/>
            <person name="Hermansen R.A."/>
            <person name="Hu H."/>
            <person name="Hunt B.G."/>
            <person name="Huylmans A.K."/>
            <person name="Khalil S.M."/>
            <person name="Mitchell R.D."/>
            <person name="Munoz-Torres M.C."/>
            <person name="Mustard J.A."/>
            <person name="Pan H."/>
            <person name="Reese J.T."/>
            <person name="Scharf M.E."/>
            <person name="Sun F."/>
            <person name="Vogel H."/>
            <person name="Xiao J."/>
            <person name="Yang W."/>
            <person name="Yang Z."/>
            <person name="Yang Z."/>
            <person name="Zhou J."/>
            <person name="Zhu J."/>
            <person name="Brent C.S."/>
            <person name="Elsik C.G."/>
            <person name="Goodisman M.A."/>
            <person name="Liberles D.A."/>
            <person name="Roe R.M."/>
            <person name="Vargo E.L."/>
            <person name="Vilcinskas A."/>
            <person name="Wang J."/>
            <person name="Bornberg-Bauer E."/>
            <person name="Korb J."/>
            <person name="Zhang G."/>
            <person name="Liebig J."/>
        </authorList>
    </citation>
    <scope>NUCLEOTIDE SEQUENCE [LARGE SCALE GENOMIC DNA]</scope>
    <source>
        <tissue evidence="2">Whole organism</tissue>
    </source>
</reference>
<accession>A0A067QXT4</accession>
<feature type="compositionally biased region" description="Polar residues" evidence="1">
    <location>
        <begin position="204"/>
        <end position="232"/>
    </location>
</feature>
<feature type="region of interest" description="Disordered" evidence="1">
    <location>
        <begin position="292"/>
        <end position="343"/>
    </location>
</feature>
<dbReference type="InParanoid" id="A0A067QXT4"/>
<sequence>MRRASYTPLPSQAPAEPLIVVEESGGTDDEEASSRESSPPLAHPGLLSPYRDMRKHSLPTPSCASGITASQVRRLSEHGAEGRTAASVREAAFLATLSSAPTPAPGGRRHSVVTISRAPVTPNLFGRGRRESIAAVLANRRDSTSSVPRPPSASGSTSGSNFNLQLDIMDDIAEIKAARKVRLKMWKTPSRERVCEVQPLDGTAGTSASATRYHQVSPGPSSKADTVATTPISRRYSDFVPTQPVQHPKRRASDQVPLSASASSAAPPKPSSSTGIVCSNTDLMSILSSLASSAQEISKDPEEETAPRVPASGKGKESMKEVQRNSSSSISATASADQKRSRLKNLRSNSFDVSMLLGTGVKLKQDTGRCSIAGPTSWFVKRHQPKKSDPPKGQSSVVVSLSQHKPNVSVVQSSDNSSKPPSESEQLKTSPSKSSSPPDHKVVWDGKSGSVVDAQVLGSAIEVFLARRGSGNDSSGGTSPQNSKQSPTKNSGKAVTGSAGPETSSWFSGNKDVEDEAGASDTCDTSLCSTLKDLFVK</sequence>
<feature type="compositionally biased region" description="Polar residues" evidence="1">
    <location>
        <begin position="393"/>
        <end position="406"/>
    </location>
</feature>
<dbReference type="OMA" id="NWFSKGD"/>
<feature type="compositionally biased region" description="Low complexity" evidence="1">
    <location>
        <begin position="257"/>
        <end position="266"/>
    </location>
</feature>
<feature type="compositionally biased region" description="Basic and acidic residues" evidence="1">
    <location>
        <begin position="314"/>
        <end position="323"/>
    </location>
</feature>